<evidence type="ECO:0000256" key="2">
    <source>
        <dbReference type="ARBA" id="ARBA00022679"/>
    </source>
</evidence>
<feature type="active site" description="Proton acceptor" evidence="8">
    <location>
        <position position="249"/>
    </location>
</feature>
<organism evidence="9 10">
    <name type="scientific">Pararhodobacter marinus</name>
    <dbReference type="NCBI Taxonomy" id="2184063"/>
    <lineage>
        <taxon>Bacteria</taxon>
        <taxon>Pseudomonadati</taxon>
        <taxon>Pseudomonadota</taxon>
        <taxon>Alphaproteobacteria</taxon>
        <taxon>Rhodobacterales</taxon>
        <taxon>Paracoccaceae</taxon>
        <taxon>Pararhodobacter</taxon>
    </lineage>
</organism>
<comment type="catalytic activity">
    <reaction evidence="8">
        <text>L-tyrosyl-[protein] + UTP = O-(5'-uridylyl)-L-tyrosyl-[protein] + diphosphate</text>
        <dbReference type="Rhea" id="RHEA:83887"/>
        <dbReference type="Rhea" id="RHEA-COMP:10136"/>
        <dbReference type="Rhea" id="RHEA-COMP:20238"/>
        <dbReference type="ChEBI" id="CHEBI:33019"/>
        <dbReference type="ChEBI" id="CHEBI:46398"/>
        <dbReference type="ChEBI" id="CHEBI:46858"/>
        <dbReference type="ChEBI" id="CHEBI:90602"/>
    </reaction>
</comment>
<keyword evidence="6 8" id="KW-0067">ATP-binding</keyword>
<evidence type="ECO:0000256" key="8">
    <source>
        <dbReference type="HAMAP-Rule" id="MF_00692"/>
    </source>
</evidence>
<feature type="binding site" evidence="8">
    <location>
        <position position="259"/>
    </location>
    <ligand>
        <name>ATP</name>
        <dbReference type="ChEBI" id="CHEBI:30616"/>
    </ligand>
</feature>
<dbReference type="EC" id="2.7.7.-" evidence="8"/>
<dbReference type="EC" id="2.7.7.108" evidence="8"/>
<sequence length="478" mass="51641">MLTIDFDNTYARELEGMYLPWQGAVAPAPALLWLNEALALELGLDPQALRGSEGLAMLTGSAMPEGASPLAMAYAGHQFGGFSPQLGDGRALLVGEVTDRQGNRRDIHLKGSGKTPFSRGGDGKAVLGPVLREVLIGEAMHGLGIPTTRALSATTTGDTVWREGPQKGAVLARVAASHLRVGTFQFFYARQETARLRRLADYAIARHDPDLAEQPDRYLAFLHRVIERQMALVAQWMAVGFVHGVMNTDNVAISGETIDYGPCAFLDRYDPAAVFSSIDAQGRYAYGNQPLLARWNLARLAETLLPLIAENPDEALPELQVVIEGGEAIYAAHRRRLFGAKLGVAGAEDALIDGFLEMMARQGADFTGCFRSLGEAARGREGALRAYLGADEALEDWLADWAAKRTEPGDAMDRVNPVYIPRNHQVEAALAAANDGDLAPMQRLLTVFADPFTQREGFGDLEVPAPDASEGYVTYCGT</sequence>
<keyword evidence="8" id="KW-0464">Manganese</keyword>
<feature type="binding site" evidence="8">
    <location>
        <position position="250"/>
    </location>
    <ligand>
        <name>Mg(2+)</name>
        <dbReference type="ChEBI" id="CHEBI:18420"/>
    </ligand>
</feature>
<feature type="binding site" evidence="8">
    <location>
        <position position="90"/>
    </location>
    <ligand>
        <name>ATP</name>
        <dbReference type="ChEBI" id="CHEBI:30616"/>
    </ligand>
</feature>
<comment type="catalytic activity">
    <reaction evidence="8">
        <text>L-histidyl-[protein] + UTP = N(tele)-(5'-uridylyl)-L-histidyl-[protein] + diphosphate</text>
        <dbReference type="Rhea" id="RHEA:83891"/>
        <dbReference type="Rhea" id="RHEA-COMP:9745"/>
        <dbReference type="Rhea" id="RHEA-COMP:20239"/>
        <dbReference type="ChEBI" id="CHEBI:29979"/>
        <dbReference type="ChEBI" id="CHEBI:33019"/>
        <dbReference type="ChEBI" id="CHEBI:46398"/>
        <dbReference type="ChEBI" id="CHEBI:233474"/>
    </reaction>
</comment>
<evidence type="ECO:0000256" key="1">
    <source>
        <dbReference type="ARBA" id="ARBA00009747"/>
    </source>
</evidence>
<dbReference type="EMBL" id="QEYD01000001">
    <property type="protein sequence ID" value="PWE31649.1"/>
    <property type="molecule type" value="Genomic_DNA"/>
</dbReference>
<comment type="caution">
    <text evidence="9">The sequence shown here is derived from an EMBL/GenBank/DDBJ whole genome shotgun (WGS) entry which is preliminary data.</text>
</comment>
<evidence type="ECO:0000256" key="7">
    <source>
        <dbReference type="ARBA" id="ARBA00022842"/>
    </source>
</evidence>
<reference evidence="9 10" key="1">
    <citation type="submission" date="2018-05" db="EMBL/GenBank/DDBJ databases">
        <title>Pararhodobacter marina sp. nov., isolated from deep-sea water of the Indian Ocean.</title>
        <authorList>
            <person name="Lai Q.Sr."/>
            <person name="Liu X."/>
            <person name="Shao Z."/>
        </authorList>
    </citation>
    <scope>NUCLEOTIDE SEQUENCE [LARGE SCALE GENOMIC DNA]</scope>
    <source>
        <strain evidence="9 10">CIC4N-9</strain>
    </source>
</reference>
<dbReference type="NCBIfam" id="NF000658">
    <property type="entry name" value="PRK00029.1"/>
    <property type="match status" value="1"/>
</dbReference>
<comment type="similarity">
    <text evidence="1 8">Belongs to the SELO family.</text>
</comment>
<comment type="catalytic activity">
    <reaction evidence="8">
        <text>L-tyrosyl-[protein] + ATP = O-(5'-adenylyl)-L-tyrosyl-[protein] + diphosphate</text>
        <dbReference type="Rhea" id="RHEA:54288"/>
        <dbReference type="Rhea" id="RHEA-COMP:10136"/>
        <dbReference type="Rhea" id="RHEA-COMP:13846"/>
        <dbReference type="ChEBI" id="CHEBI:30616"/>
        <dbReference type="ChEBI" id="CHEBI:33019"/>
        <dbReference type="ChEBI" id="CHEBI:46858"/>
        <dbReference type="ChEBI" id="CHEBI:83624"/>
        <dbReference type="EC" id="2.7.7.108"/>
    </reaction>
</comment>
<dbReference type="Pfam" id="PF02696">
    <property type="entry name" value="SelO"/>
    <property type="match status" value="1"/>
</dbReference>
<comment type="cofactor">
    <cofactor evidence="8">
        <name>Mg(2+)</name>
        <dbReference type="ChEBI" id="CHEBI:18420"/>
    </cofactor>
    <cofactor evidence="8">
        <name>Mn(2+)</name>
        <dbReference type="ChEBI" id="CHEBI:29035"/>
    </cofactor>
</comment>
<feature type="binding site" evidence="8">
    <location>
        <position position="87"/>
    </location>
    <ligand>
        <name>ATP</name>
        <dbReference type="ChEBI" id="CHEBI:30616"/>
    </ligand>
</feature>
<keyword evidence="5 8" id="KW-0547">Nucleotide-binding</keyword>
<evidence type="ECO:0000313" key="9">
    <source>
        <dbReference type="EMBL" id="PWE31649.1"/>
    </source>
</evidence>
<feature type="binding site" evidence="8">
    <location>
        <position position="110"/>
    </location>
    <ligand>
        <name>ATP</name>
        <dbReference type="ChEBI" id="CHEBI:30616"/>
    </ligand>
</feature>
<dbReference type="Proteomes" id="UP000244940">
    <property type="component" value="Unassembled WGS sequence"/>
</dbReference>
<dbReference type="HAMAP" id="MF_00692">
    <property type="entry name" value="SelO"/>
    <property type="match status" value="1"/>
</dbReference>
<keyword evidence="2 8" id="KW-0808">Transferase</keyword>
<evidence type="ECO:0000256" key="4">
    <source>
        <dbReference type="ARBA" id="ARBA00022723"/>
    </source>
</evidence>
<feature type="binding site" evidence="8">
    <location>
        <position position="259"/>
    </location>
    <ligand>
        <name>Mg(2+)</name>
        <dbReference type="ChEBI" id="CHEBI:18420"/>
    </ligand>
</feature>
<comment type="catalytic activity">
    <reaction evidence="8">
        <text>L-seryl-[protein] + UTP = O-(5'-uridylyl)-L-seryl-[protein] + diphosphate</text>
        <dbReference type="Rhea" id="RHEA:64604"/>
        <dbReference type="Rhea" id="RHEA-COMP:9863"/>
        <dbReference type="Rhea" id="RHEA-COMP:16635"/>
        <dbReference type="ChEBI" id="CHEBI:29999"/>
        <dbReference type="ChEBI" id="CHEBI:33019"/>
        <dbReference type="ChEBI" id="CHEBI:46398"/>
        <dbReference type="ChEBI" id="CHEBI:156051"/>
    </reaction>
</comment>
<feature type="binding site" evidence="8">
    <location>
        <position position="180"/>
    </location>
    <ligand>
        <name>ATP</name>
        <dbReference type="ChEBI" id="CHEBI:30616"/>
    </ligand>
</feature>
<protein>
    <recommendedName>
        <fullName evidence="8">Protein nucleotidyltransferase YdiU</fullName>
        <ecNumber evidence="8">2.7.7.-</ecNumber>
    </recommendedName>
    <alternativeName>
        <fullName evidence="8">Protein adenylyltransferase YdiU</fullName>
        <ecNumber evidence="8">2.7.7.108</ecNumber>
    </alternativeName>
    <alternativeName>
        <fullName evidence="8">Protein uridylyltransferase YdiU</fullName>
        <ecNumber evidence="8">2.7.7.-</ecNumber>
    </alternativeName>
</protein>
<feature type="binding site" evidence="8">
    <location>
        <position position="89"/>
    </location>
    <ligand>
        <name>ATP</name>
        <dbReference type="ChEBI" id="CHEBI:30616"/>
    </ligand>
</feature>
<comment type="catalytic activity">
    <reaction evidence="8">
        <text>L-seryl-[protein] + ATP = 3-O-(5'-adenylyl)-L-seryl-[protein] + diphosphate</text>
        <dbReference type="Rhea" id="RHEA:58120"/>
        <dbReference type="Rhea" id="RHEA-COMP:9863"/>
        <dbReference type="Rhea" id="RHEA-COMP:15073"/>
        <dbReference type="ChEBI" id="CHEBI:29999"/>
        <dbReference type="ChEBI" id="CHEBI:30616"/>
        <dbReference type="ChEBI" id="CHEBI:33019"/>
        <dbReference type="ChEBI" id="CHEBI:142516"/>
        <dbReference type="EC" id="2.7.7.108"/>
    </reaction>
</comment>
<keyword evidence="10" id="KW-1185">Reference proteome</keyword>
<dbReference type="GO" id="GO:0030145">
    <property type="term" value="F:manganese ion binding"/>
    <property type="evidence" value="ECO:0007669"/>
    <property type="project" value="UniProtKB-UniRule"/>
</dbReference>
<keyword evidence="4 8" id="KW-0479">Metal-binding</keyword>
<name>A0A2U2CIJ9_9RHOB</name>
<dbReference type="PANTHER" id="PTHR32057">
    <property type="entry name" value="PROTEIN ADENYLYLTRANSFERASE SELO, MITOCHONDRIAL"/>
    <property type="match status" value="1"/>
</dbReference>
<comment type="catalytic activity">
    <reaction evidence="8">
        <text>L-threonyl-[protein] + ATP = 3-O-(5'-adenylyl)-L-threonyl-[protein] + diphosphate</text>
        <dbReference type="Rhea" id="RHEA:54292"/>
        <dbReference type="Rhea" id="RHEA-COMP:11060"/>
        <dbReference type="Rhea" id="RHEA-COMP:13847"/>
        <dbReference type="ChEBI" id="CHEBI:30013"/>
        <dbReference type="ChEBI" id="CHEBI:30616"/>
        <dbReference type="ChEBI" id="CHEBI:33019"/>
        <dbReference type="ChEBI" id="CHEBI:138113"/>
        <dbReference type="EC" id="2.7.7.108"/>
    </reaction>
</comment>
<evidence type="ECO:0000256" key="3">
    <source>
        <dbReference type="ARBA" id="ARBA00022695"/>
    </source>
</evidence>
<dbReference type="GO" id="GO:0000287">
    <property type="term" value="F:magnesium ion binding"/>
    <property type="evidence" value="ECO:0007669"/>
    <property type="project" value="UniProtKB-UniRule"/>
</dbReference>
<evidence type="ECO:0000313" key="10">
    <source>
        <dbReference type="Proteomes" id="UP000244940"/>
    </source>
</evidence>
<evidence type="ECO:0000256" key="5">
    <source>
        <dbReference type="ARBA" id="ARBA00022741"/>
    </source>
</evidence>
<dbReference type="InterPro" id="IPR003846">
    <property type="entry name" value="SelO"/>
</dbReference>
<proteinExistence type="inferred from homology"/>
<dbReference type="GO" id="GO:0005524">
    <property type="term" value="F:ATP binding"/>
    <property type="evidence" value="ECO:0007669"/>
    <property type="project" value="UniProtKB-UniRule"/>
</dbReference>
<feature type="binding site" evidence="8">
    <location>
        <position position="122"/>
    </location>
    <ligand>
        <name>ATP</name>
        <dbReference type="ChEBI" id="CHEBI:30616"/>
    </ligand>
</feature>
<keyword evidence="7 8" id="KW-0460">Magnesium</keyword>
<comment type="function">
    <text evidence="8">Nucleotidyltransferase involved in the post-translational modification of proteins. It can catalyze the addition of adenosine monophosphate (AMP) or uridine monophosphate (UMP) to a protein, resulting in modifications known as AMPylation and UMPylation.</text>
</comment>
<evidence type="ECO:0000256" key="6">
    <source>
        <dbReference type="ARBA" id="ARBA00022840"/>
    </source>
</evidence>
<gene>
    <name evidence="8" type="primary">ydiU</name>
    <name evidence="8" type="synonym">selO</name>
    <name evidence="9" type="ORF">C4N9_01140</name>
</gene>
<dbReference type="OrthoDB" id="9776281at2"/>
<dbReference type="PANTHER" id="PTHR32057:SF14">
    <property type="entry name" value="PROTEIN ADENYLYLTRANSFERASE SELO, MITOCHONDRIAL"/>
    <property type="match status" value="1"/>
</dbReference>
<accession>A0A2U2CIJ9</accession>
<keyword evidence="3 8" id="KW-0548">Nucleotidyltransferase</keyword>
<dbReference type="AlphaFoldDB" id="A0A2U2CIJ9"/>
<feature type="binding site" evidence="8">
    <location>
        <position position="123"/>
    </location>
    <ligand>
        <name>ATP</name>
        <dbReference type="ChEBI" id="CHEBI:30616"/>
    </ligand>
</feature>
<dbReference type="GO" id="GO:0070733">
    <property type="term" value="F:AMPylase activity"/>
    <property type="evidence" value="ECO:0007669"/>
    <property type="project" value="UniProtKB-EC"/>
</dbReference>
<feature type="binding site" evidence="8">
    <location>
        <position position="173"/>
    </location>
    <ligand>
        <name>ATP</name>
        <dbReference type="ChEBI" id="CHEBI:30616"/>
    </ligand>
</feature>